<feature type="domain" description="Glycosyltransferase 2-like" evidence="2">
    <location>
        <begin position="11"/>
        <end position="138"/>
    </location>
</feature>
<organism evidence="3 4">
    <name type="scientific">Oikeobacillus pervagus</name>
    <dbReference type="NCBI Taxonomy" id="1325931"/>
    <lineage>
        <taxon>Bacteria</taxon>
        <taxon>Bacillati</taxon>
        <taxon>Bacillota</taxon>
        <taxon>Bacilli</taxon>
        <taxon>Bacillales</taxon>
        <taxon>Bacillaceae</taxon>
        <taxon>Oikeobacillus</taxon>
    </lineage>
</organism>
<evidence type="ECO:0000259" key="2">
    <source>
        <dbReference type="Pfam" id="PF00535"/>
    </source>
</evidence>
<accession>A0AAJ1WK59</accession>
<dbReference type="EMBL" id="JAUSUC010000048">
    <property type="protein sequence ID" value="MDQ0216405.1"/>
    <property type="molecule type" value="Genomic_DNA"/>
</dbReference>
<dbReference type="RefSeq" id="WP_307258432.1">
    <property type="nucleotide sequence ID" value="NZ_JAUSUC010000048.1"/>
</dbReference>
<dbReference type="PANTHER" id="PTHR22916">
    <property type="entry name" value="GLYCOSYLTRANSFERASE"/>
    <property type="match status" value="1"/>
</dbReference>
<comment type="similarity">
    <text evidence="1">Belongs to the glycosyltransferase 2 family.</text>
</comment>
<dbReference type="PANTHER" id="PTHR22916:SF3">
    <property type="entry name" value="UDP-GLCNAC:BETAGAL BETA-1,3-N-ACETYLGLUCOSAMINYLTRANSFERASE-LIKE PROTEIN 1"/>
    <property type="match status" value="1"/>
</dbReference>
<reference evidence="3" key="1">
    <citation type="submission" date="2023-07" db="EMBL/GenBank/DDBJ databases">
        <title>Genomic Encyclopedia of Type Strains, Phase IV (KMG-IV): sequencing the most valuable type-strain genomes for metagenomic binning, comparative biology and taxonomic classification.</title>
        <authorList>
            <person name="Goeker M."/>
        </authorList>
    </citation>
    <scope>NUCLEOTIDE SEQUENCE</scope>
    <source>
        <strain evidence="3">DSM 23947</strain>
    </source>
</reference>
<protein>
    <submittedName>
        <fullName evidence="3">Glycosyltransferase involved in cell wall biosynthesis</fullName>
    </submittedName>
</protein>
<dbReference type="Gene3D" id="3.90.550.10">
    <property type="entry name" value="Spore Coat Polysaccharide Biosynthesis Protein SpsA, Chain A"/>
    <property type="match status" value="1"/>
</dbReference>
<dbReference type="InterPro" id="IPR029044">
    <property type="entry name" value="Nucleotide-diphossugar_trans"/>
</dbReference>
<name>A0AAJ1WK59_9BACI</name>
<evidence type="ECO:0000313" key="3">
    <source>
        <dbReference type="EMBL" id="MDQ0216405.1"/>
    </source>
</evidence>
<evidence type="ECO:0000313" key="4">
    <source>
        <dbReference type="Proteomes" id="UP001237207"/>
    </source>
</evidence>
<dbReference type="InterPro" id="IPR001173">
    <property type="entry name" value="Glyco_trans_2-like"/>
</dbReference>
<dbReference type="Proteomes" id="UP001237207">
    <property type="component" value="Unassembled WGS sequence"/>
</dbReference>
<proteinExistence type="inferred from homology"/>
<comment type="caution">
    <text evidence="3">The sequence shown here is derived from an EMBL/GenBank/DDBJ whole genome shotgun (WGS) entry which is preliminary data.</text>
</comment>
<evidence type="ECO:0000256" key="1">
    <source>
        <dbReference type="ARBA" id="ARBA00006739"/>
    </source>
</evidence>
<sequence>MTNTSQTPLVSVLMPVFTNSSYFQLALKSVLLQTYVNLEIIIRDHTPTNEVQHLVEKEYLPFSAKIKYIRNHQPLPRLQVLQQLFNDSQGEFINYLMEEDLFYPTKIERMVDYFLNDAAGSIKLVTSYRQPIDEVGKAIPDLTFTKRRHLHDVIIDGRAFGDSMIVESNWVGEPSTVLFRKCDLVEPFGQFGGYEFESAFDMGSWMTLLSQGKGVYIADTLSFVRIYPQRNHWRTRMGPIKDWMHLISYSQSLGFLKNPSLLHKNVIDFHQYIDSILEDQQNPPSLDEVNYLLQCKKSLES</sequence>
<gene>
    <name evidence="3" type="ORF">J2S13_002864</name>
</gene>
<dbReference type="AlphaFoldDB" id="A0AAJ1WK59"/>
<keyword evidence="4" id="KW-1185">Reference proteome</keyword>
<dbReference type="SUPFAM" id="SSF53448">
    <property type="entry name" value="Nucleotide-diphospho-sugar transferases"/>
    <property type="match status" value="1"/>
</dbReference>
<dbReference type="GO" id="GO:0016758">
    <property type="term" value="F:hexosyltransferase activity"/>
    <property type="evidence" value="ECO:0007669"/>
    <property type="project" value="UniProtKB-ARBA"/>
</dbReference>
<dbReference type="Pfam" id="PF00535">
    <property type="entry name" value="Glycos_transf_2"/>
    <property type="match status" value="1"/>
</dbReference>